<keyword evidence="3" id="KW-1185">Reference proteome</keyword>
<feature type="region of interest" description="Disordered" evidence="1">
    <location>
        <begin position="1"/>
        <end position="40"/>
    </location>
</feature>
<sequence>MDEIETEEGKRNEGSKEPLISSSIFDPNITSNQTREKTLVLSPPFTHRNRVGEREHSTFNFPFFMHMIKMLKILTHPLTPAISNPRI</sequence>
<gene>
    <name evidence="2" type="ORF">VNO80_23659</name>
</gene>
<protein>
    <submittedName>
        <fullName evidence="2">Uncharacterized protein</fullName>
    </submittedName>
</protein>
<reference evidence="2 3" key="1">
    <citation type="submission" date="2024-01" db="EMBL/GenBank/DDBJ databases">
        <title>The genomes of 5 underutilized Papilionoideae crops provide insights into root nodulation and disease resistanc.</title>
        <authorList>
            <person name="Jiang F."/>
        </authorList>
    </citation>
    <scope>NUCLEOTIDE SEQUENCE [LARGE SCALE GENOMIC DNA]</scope>
    <source>
        <strain evidence="2">JINMINGXINNONG_FW02</strain>
        <tissue evidence="2">Leaves</tissue>
    </source>
</reference>
<proteinExistence type="predicted"/>
<dbReference type="EMBL" id="JAYMYR010000008">
    <property type="protein sequence ID" value="KAK7348901.1"/>
    <property type="molecule type" value="Genomic_DNA"/>
</dbReference>
<evidence type="ECO:0000313" key="3">
    <source>
        <dbReference type="Proteomes" id="UP001374584"/>
    </source>
</evidence>
<feature type="compositionally biased region" description="Polar residues" evidence="1">
    <location>
        <begin position="20"/>
        <end position="33"/>
    </location>
</feature>
<comment type="caution">
    <text evidence="2">The sequence shown here is derived from an EMBL/GenBank/DDBJ whole genome shotgun (WGS) entry which is preliminary data.</text>
</comment>
<organism evidence="2 3">
    <name type="scientific">Phaseolus coccineus</name>
    <name type="common">Scarlet runner bean</name>
    <name type="synonym">Phaseolus multiflorus</name>
    <dbReference type="NCBI Taxonomy" id="3886"/>
    <lineage>
        <taxon>Eukaryota</taxon>
        <taxon>Viridiplantae</taxon>
        <taxon>Streptophyta</taxon>
        <taxon>Embryophyta</taxon>
        <taxon>Tracheophyta</taxon>
        <taxon>Spermatophyta</taxon>
        <taxon>Magnoliopsida</taxon>
        <taxon>eudicotyledons</taxon>
        <taxon>Gunneridae</taxon>
        <taxon>Pentapetalae</taxon>
        <taxon>rosids</taxon>
        <taxon>fabids</taxon>
        <taxon>Fabales</taxon>
        <taxon>Fabaceae</taxon>
        <taxon>Papilionoideae</taxon>
        <taxon>50 kb inversion clade</taxon>
        <taxon>NPAAA clade</taxon>
        <taxon>indigoferoid/millettioid clade</taxon>
        <taxon>Phaseoleae</taxon>
        <taxon>Phaseolus</taxon>
    </lineage>
</organism>
<evidence type="ECO:0000256" key="1">
    <source>
        <dbReference type="SAM" id="MobiDB-lite"/>
    </source>
</evidence>
<feature type="compositionally biased region" description="Basic and acidic residues" evidence="1">
    <location>
        <begin position="7"/>
        <end position="16"/>
    </location>
</feature>
<name>A0AAN9M6R1_PHACN</name>
<dbReference type="Proteomes" id="UP001374584">
    <property type="component" value="Unassembled WGS sequence"/>
</dbReference>
<accession>A0AAN9M6R1</accession>
<evidence type="ECO:0000313" key="2">
    <source>
        <dbReference type="EMBL" id="KAK7348901.1"/>
    </source>
</evidence>
<dbReference type="AlphaFoldDB" id="A0AAN9M6R1"/>